<accession>A0A1M2VLE0</accession>
<evidence type="ECO:0000313" key="2">
    <source>
        <dbReference type="EMBL" id="OJT08380.1"/>
    </source>
</evidence>
<dbReference type="Proteomes" id="UP000184267">
    <property type="component" value="Unassembled WGS sequence"/>
</dbReference>
<comment type="caution">
    <text evidence="2">The sequence shown here is derived from an EMBL/GenBank/DDBJ whole genome shotgun (WGS) entry which is preliminary data.</text>
</comment>
<dbReference type="OrthoDB" id="3053346at2759"/>
<proteinExistence type="predicted"/>
<protein>
    <submittedName>
        <fullName evidence="2">Uncharacterized protein</fullName>
    </submittedName>
</protein>
<dbReference type="STRING" id="154538.A0A1M2VLE0"/>
<dbReference type="AlphaFoldDB" id="A0A1M2VLE0"/>
<organism evidence="2 3">
    <name type="scientific">Trametes pubescens</name>
    <name type="common">White-rot fungus</name>
    <dbReference type="NCBI Taxonomy" id="154538"/>
    <lineage>
        <taxon>Eukaryota</taxon>
        <taxon>Fungi</taxon>
        <taxon>Dikarya</taxon>
        <taxon>Basidiomycota</taxon>
        <taxon>Agaricomycotina</taxon>
        <taxon>Agaricomycetes</taxon>
        <taxon>Polyporales</taxon>
        <taxon>Polyporaceae</taxon>
        <taxon>Trametes</taxon>
    </lineage>
</organism>
<evidence type="ECO:0000256" key="1">
    <source>
        <dbReference type="SAM" id="MobiDB-lite"/>
    </source>
</evidence>
<sequence length="338" mass="37002">MTFFPLPGTYVVAELDVEKTLASLSDPLANATASTIKPTKCIVYLNFVLSLPFPDAATWKYIAGVVGPGLRPEDPAECLTRDMCVPIFPASAFGDRAPLQPHTGPFPFGNCYHWFGGGTALDLRVVNVGQMFPAEKRVSLPAHEQVRLEKLRSGDDLWAYEVWKAREEANADSLATPEEEAMAQEDPPLSPIDEAQDDESITPSYLTHWQSVQELEDEPESSPSNDAAPGGVPSNDLSEGVALIDIFGLDEDEGKDLLPVVKIWPDVGAHFKADADVPDPREFLKQCDEIVRIMEESRARSKIPHAAGRARDSDKWGREQGILARMRSALCHGALPQA</sequence>
<evidence type="ECO:0000313" key="3">
    <source>
        <dbReference type="Proteomes" id="UP000184267"/>
    </source>
</evidence>
<gene>
    <name evidence="2" type="ORF">TRAPUB_719</name>
</gene>
<feature type="region of interest" description="Disordered" evidence="1">
    <location>
        <begin position="212"/>
        <end position="235"/>
    </location>
</feature>
<name>A0A1M2VLE0_TRAPU</name>
<reference evidence="2 3" key="1">
    <citation type="submission" date="2016-10" db="EMBL/GenBank/DDBJ databases">
        <title>Genome sequence of the basidiomycete white-rot fungus Trametes pubescens.</title>
        <authorList>
            <person name="Makela M.R."/>
            <person name="Granchi Z."/>
            <person name="Peng M."/>
            <person name="De Vries R.P."/>
            <person name="Grigoriev I."/>
            <person name="Riley R."/>
            <person name="Hilden K."/>
        </authorList>
    </citation>
    <scope>NUCLEOTIDE SEQUENCE [LARGE SCALE GENOMIC DNA]</scope>
    <source>
        <strain evidence="2 3">FBCC735</strain>
    </source>
</reference>
<dbReference type="OMA" id="CIVYLNF"/>
<feature type="region of interest" description="Disordered" evidence="1">
    <location>
        <begin position="170"/>
        <end position="196"/>
    </location>
</feature>
<keyword evidence="3" id="KW-1185">Reference proteome</keyword>
<dbReference type="EMBL" id="MNAD01001045">
    <property type="protein sequence ID" value="OJT08380.1"/>
    <property type="molecule type" value="Genomic_DNA"/>
</dbReference>